<proteinExistence type="predicted"/>
<sequence length="59" mass="6800">MCTWVITTTRNLHVPSPFLNFQVSLSPLLVLHRTQHTPILVHQEQNTRTCLLSLLFLCS</sequence>
<reference evidence="1" key="3">
    <citation type="submission" date="2022-06" db="UniProtKB">
        <authorList>
            <consortium name="EnsemblPlants"/>
        </authorList>
    </citation>
    <scope>IDENTIFICATION</scope>
</reference>
<evidence type="ECO:0000313" key="1">
    <source>
        <dbReference type="EnsemblPlants" id="TuG1812G0200003405.01.T01.cds364726"/>
    </source>
</evidence>
<accession>A0A8R7TIN5</accession>
<dbReference type="AlphaFoldDB" id="A0A8R7TIN5"/>
<reference evidence="1" key="2">
    <citation type="submission" date="2018-03" db="EMBL/GenBank/DDBJ databases">
        <title>The Triticum urartu genome reveals the dynamic nature of wheat genome evolution.</title>
        <authorList>
            <person name="Ling H."/>
            <person name="Ma B."/>
            <person name="Shi X."/>
            <person name="Liu H."/>
            <person name="Dong L."/>
            <person name="Sun H."/>
            <person name="Cao Y."/>
            <person name="Gao Q."/>
            <person name="Zheng S."/>
            <person name="Li Y."/>
            <person name="Yu Y."/>
            <person name="Du H."/>
            <person name="Qi M."/>
            <person name="Li Y."/>
            <person name="Yu H."/>
            <person name="Cui Y."/>
            <person name="Wang N."/>
            <person name="Chen C."/>
            <person name="Wu H."/>
            <person name="Zhao Y."/>
            <person name="Zhang J."/>
            <person name="Li Y."/>
            <person name="Zhou W."/>
            <person name="Zhang B."/>
            <person name="Hu W."/>
            <person name="Eijk M."/>
            <person name="Tang J."/>
            <person name="Witsenboer H."/>
            <person name="Zhao S."/>
            <person name="Li Z."/>
            <person name="Zhang A."/>
            <person name="Wang D."/>
            <person name="Liang C."/>
        </authorList>
    </citation>
    <scope>NUCLEOTIDE SEQUENCE [LARGE SCALE GENOMIC DNA]</scope>
    <source>
        <strain evidence="1">cv. G1812</strain>
    </source>
</reference>
<dbReference type="EnsemblPlants" id="TuG1812G0200003405.01.T01">
    <property type="protein sequence ID" value="TuG1812G0200003405.01.T01.cds364726"/>
    <property type="gene ID" value="TuG1812G0200003405.01"/>
</dbReference>
<organism evidence="1 2">
    <name type="scientific">Triticum urartu</name>
    <name type="common">Red wild einkorn</name>
    <name type="synonym">Crithodium urartu</name>
    <dbReference type="NCBI Taxonomy" id="4572"/>
    <lineage>
        <taxon>Eukaryota</taxon>
        <taxon>Viridiplantae</taxon>
        <taxon>Streptophyta</taxon>
        <taxon>Embryophyta</taxon>
        <taxon>Tracheophyta</taxon>
        <taxon>Spermatophyta</taxon>
        <taxon>Magnoliopsida</taxon>
        <taxon>Liliopsida</taxon>
        <taxon>Poales</taxon>
        <taxon>Poaceae</taxon>
        <taxon>BOP clade</taxon>
        <taxon>Pooideae</taxon>
        <taxon>Triticodae</taxon>
        <taxon>Triticeae</taxon>
        <taxon>Triticinae</taxon>
        <taxon>Triticum</taxon>
    </lineage>
</organism>
<dbReference type="Proteomes" id="UP000015106">
    <property type="component" value="Chromosome 2"/>
</dbReference>
<evidence type="ECO:0000313" key="2">
    <source>
        <dbReference type="Proteomes" id="UP000015106"/>
    </source>
</evidence>
<name>A0A8R7TIN5_TRIUA</name>
<reference evidence="2" key="1">
    <citation type="journal article" date="2013" name="Nature">
        <title>Draft genome of the wheat A-genome progenitor Triticum urartu.</title>
        <authorList>
            <person name="Ling H.Q."/>
            <person name="Zhao S."/>
            <person name="Liu D."/>
            <person name="Wang J."/>
            <person name="Sun H."/>
            <person name="Zhang C."/>
            <person name="Fan H."/>
            <person name="Li D."/>
            <person name="Dong L."/>
            <person name="Tao Y."/>
            <person name="Gao C."/>
            <person name="Wu H."/>
            <person name="Li Y."/>
            <person name="Cui Y."/>
            <person name="Guo X."/>
            <person name="Zheng S."/>
            <person name="Wang B."/>
            <person name="Yu K."/>
            <person name="Liang Q."/>
            <person name="Yang W."/>
            <person name="Lou X."/>
            <person name="Chen J."/>
            <person name="Feng M."/>
            <person name="Jian J."/>
            <person name="Zhang X."/>
            <person name="Luo G."/>
            <person name="Jiang Y."/>
            <person name="Liu J."/>
            <person name="Wang Z."/>
            <person name="Sha Y."/>
            <person name="Zhang B."/>
            <person name="Wu H."/>
            <person name="Tang D."/>
            <person name="Shen Q."/>
            <person name="Xue P."/>
            <person name="Zou S."/>
            <person name="Wang X."/>
            <person name="Liu X."/>
            <person name="Wang F."/>
            <person name="Yang Y."/>
            <person name="An X."/>
            <person name="Dong Z."/>
            <person name="Zhang K."/>
            <person name="Zhang X."/>
            <person name="Luo M.C."/>
            <person name="Dvorak J."/>
            <person name="Tong Y."/>
            <person name="Wang J."/>
            <person name="Yang H."/>
            <person name="Li Z."/>
            <person name="Wang D."/>
            <person name="Zhang A."/>
            <person name="Wang J."/>
        </authorList>
    </citation>
    <scope>NUCLEOTIDE SEQUENCE</scope>
    <source>
        <strain evidence="2">cv. G1812</strain>
    </source>
</reference>
<dbReference type="Gramene" id="TuG1812G0200003405.01.T01">
    <property type="protein sequence ID" value="TuG1812G0200003405.01.T01.cds364726"/>
    <property type="gene ID" value="TuG1812G0200003405.01"/>
</dbReference>
<protein>
    <submittedName>
        <fullName evidence="1">Uncharacterized protein</fullName>
    </submittedName>
</protein>
<keyword evidence="2" id="KW-1185">Reference proteome</keyword>